<keyword evidence="2" id="KW-1185">Reference proteome</keyword>
<proteinExistence type="predicted"/>
<dbReference type="InterPro" id="IPR036691">
    <property type="entry name" value="Endo/exonu/phosph_ase_sf"/>
</dbReference>
<sequence>MCTARRTSSWRTSSDSQGLGEADIIAIQERWNIPYTDTTHRPAKQTHELVFPTTNECAGERTRVCMLISKIISQWSYRAWGDAQEVRIERKLAWGGDDAVQDARADALIELTNSADLNLCLAPGTITRDESSHQTTIDLVFGCHDPSEGFLAS</sequence>
<dbReference type="SUPFAM" id="SSF56219">
    <property type="entry name" value="DNase I-like"/>
    <property type="match status" value="1"/>
</dbReference>
<comment type="caution">
    <text evidence="1">The sequence shown here is derived from an EMBL/GenBank/DDBJ whole genome shotgun (WGS) entry which is preliminary data.</text>
</comment>
<protein>
    <submittedName>
        <fullName evidence="1">Uncharacterized protein</fullName>
    </submittedName>
</protein>
<reference evidence="1" key="1">
    <citation type="journal article" date="2023" name="IMA Fungus">
        <title>Comparative genomic study of the Penicillium genus elucidates a diverse pangenome and 15 lateral gene transfer events.</title>
        <authorList>
            <person name="Petersen C."/>
            <person name="Sorensen T."/>
            <person name="Nielsen M.R."/>
            <person name="Sondergaard T.E."/>
            <person name="Sorensen J.L."/>
            <person name="Fitzpatrick D.A."/>
            <person name="Frisvad J.C."/>
            <person name="Nielsen K.L."/>
        </authorList>
    </citation>
    <scope>NUCLEOTIDE SEQUENCE</scope>
    <source>
        <strain evidence="1">IBT 15450</strain>
    </source>
</reference>
<dbReference type="Proteomes" id="UP001219568">
    <property type="component" value="Unassembled WGS sequence"/>
</dbReference>
<dbReference type="EMBL" id="JAQJZL010000005">
    <property type="protein sequence ID" value="KAJ6041438.1"/>
    <property type="molecule type" value="Genomic_DNA"/>
</dbReference>
<name>A0AAD6IB79_PENCN</name>
<dbReference type="AlphaFoldDB" id="A0AAD6IB79"/>
<accession>A0AAD6IB79</accession>
<organism evidence="1 2">
    <name type="scientific">Penicillium canescens</name>
    <dbReference type="NCBI Taxonomy" id="5083"/>
    <lineage>
        <taxon>Eukaryota</taxon>
        <taxon>Fungi</taxon>
        <taxon>Dikarya</taxon>
        <taxon>Ascomycota</taxon>
        <taxon>Pezizomycotina</taxon>
        <taxon>Eurotiomycetes</taxon>
        <taxon>Eurotiomycetidae</taxon>
        <taxon>Eurotiales</taxon>
        <taxon>Aspergillaceae</taxon>
        <taxon>Penicillium</taxon>
    </lineage>
</organism>
<reference evidence="1" key="2">
    <citation type="submission" date="2023-01" db="EMBL/GenBank/DDBJ databases">
        <authorList>
            <person name="Petersen C."/>
        </authorList>
    </citation>
    <scope>NUCLEOTIDE SEQUENCE</scope>
    <source>
        <strain evidence="1">IBT 15450</strain>
    </source>
</reference>
<evidence type="ECO:0000313" key="2">
    <source>
        <dbReference type="Proteomes" id="UP001219568"/>
    </source>
</evidence>
<evidence type="ECO:0000313" key="1">
    <source>
        <dbReference type="EMBL" id="KAJ6041438.1"/>
    </source>
</evidence>
<gene>
    <name evidence="1" type="ORF">N7460_006828</name>
</gene>